<dbReference type="EMBL" id="MK937603">
    <property type="protein sequence ID" value="QDH92871.1"/>
    <property type="molecule type" value="Genomic_DNA"/>
</dbReference>
<dbReference type="Pfam" id="PF13310">
    <property type="entry name" value="Virulence_RhuM"/>
    <property type="match status" value="1"/>
</dbReference>
<dbReference type="GeneID" id="65120864"/>
<keyword evidence="2" id="KW-1185">Reference proteome</keyword>
<reference evidence="1 2" key="1">
    <citation type="submission" date="2019-05" db="EMBL/GenBank/DDBJ databases">
        <authorList>
            <person name="Hammer B.W."/>
            <person name="Collado J."/>
            <person name="Fitzgerald H.N."/>
            <person name="Graziano A."/>
            <person name="Haggerty C.V."/>
            <person name="Kim S."/>
            <person name="Ogunsemowo I.H."/>
            <person name="Reddy N."/>
            <person name="Butela K.A."/>
            <person name="Garlena R.A."/>
            <person name="Russell D.A."/>
            <person name="Pope W.H."/>
            <person name="Jacobs-Sera D."/>
            <person name="Hatfull G.F."/>
        </authorList>
    </citation>
    <scope>NUCLEOTIDE SEQUENCE [LARGE SCALE GENOMIC DNA]</scope>
</reference>
<evidence type="ECO:0000313" key="1">
    <source>
        <dbReference type="EMBL" id="QDH92871.1"/>
    </source>
</evidence>
<dbReference type="PANTHER" id="PTHR35810:SF1">
    <property type="entry name" value="CYTOPLASMIC PROTEIN"/>
    <property type="match status" value="1"/>
</dbReference>
<dbReference type="RefSeq" id="YP_010103001.1">
    <property type="nucleotide sequence ID" value="NC_055804.1"/>
</dbReference>
<sequence>MAENNGIEPAATGEFIYYTTDDGKVEVQLRAVDGTVWLTQAQIADLYDTSVQNVQQIISRILADQEVSEATINSELIVRNEGGRLVRRPVKHYNLDMVLAIGYRVTTARAVQFRKWATTVLTEYLIKGFAMNDAKLKDPTGVDYFDELLARIRDIRASEKRFYQKVRDLFKETSSDYDSKSPAATTFYKTIQNKLVYAVTGRTAAELVCERSDPSKPNMGLTTWDGAQVRKNDVGTSKNYLTEDEVTELNRLTNMFLDYAEDRASRHEAMTMARWAEVTDKFLDFNDRSVLRNAGSVSAASMKEIVGARYDEFDKARKAAALERSEDEHVEELESLVRERRKQVGKR</sequence>
<gene>
    <name evidence="1" type="primary">87</name>
    <name evidence="1" type="ORF">SEA_BAKERY_87</name>
</gene>
<organism evidence="1 2">
    <name type="scientific">Gordonia phage Bakery</name>
    <dbReference type="NCBI Taxonomy" id="2591205"/>
    <lineage>
        <taxon>Viruses</taxon>
        <taxon>Duplodnaviria</taxon>
        <taxon>Heunggongvirae</taxon>
        <taxon>Uroviricota</taxon>
        <taxon>Caudoviricetes</taxon>
        <taxon>Stackebrandtviridae</taxon>
        <taxon>Frickvirinae</taxon>
        <taxon>Wizardvirus</taxon>
        <taxon>Wizardvirus bakery</taxon>
    </lineage>
</organism>
<accession>A0A514DGY1</accession>
<dbReference type="PANTHER" id="PTHR35810">
    <property type="entry name" value="CYTOPLASMIC PROTEIN-RELATED"/>
    <property type="match status" value="1"/>
</dbReference>
<proteinExistence type="predicted"/>
<evidence type="ECO:0000313" key="2">
    <source>
        <dbReference type="Proteomes" id="UP000318284"/>
    </source>
</evidence>
<dbReference type="Proteomes" id="UP000318284">
    <property type="component" value="Segment"/>
</dbReference>
<name>A0A514DGY1_9CAUD</name>
<protein>
    <submittedName>
        <fullName evidence="1">Uncharacterized protein</fullName>
    </submittedName>
</protein>
<dbReference type="KEGG" id="vg:65120864"/>
<dbReference type="PIRSF" id="PIRSF015268">
    <property type="entry name" value="Virulence_RhuM"/>
    <property type="match status" value="1"/>
</dbReference>
<dbReference type="InterPro" id="IPR011204">
    <property type="entry name" value="Virulence_RhuM-like"/>
</dbReference>